<evidence type="ECO:0000256" key="4">
    <source>
        <dbReference type="ARBA" id="ARBA00023128"/>
    </source>
</evidence>
<keyword evidence="2" id="KW-0999">Mitochondrion inner membrane</keyword>
<dbReference type="InterPro" id="IPR019533">
    <property type="entry name" value="Peptidase_S26"/>
</dbReference>
<dbReference type="Pfam" id="PF10502">
    <property type="entry name" value="Peptidase_S26"/>
    <property type="match status" value="2"/>
</dbReference>
<evidence type="ECO:0000256" key="8">
    <source>
        <dbReference type="SAM" id="Phobius"/>
    </source>
</evidence>
<evidence type="ECO:0000256" key="3">
    <source>
        <dbReference type="ARBA" id="ARBA00022801"/>
    </source>
</evidence>
<dbReference type="GO" id="GO:0006465">
    <property type="term" value="P:signal peptide processing"/>
    <property type="evidence" value="ECO:0007669"/>
    <property type="project" value="InterPro"/>
</dbReference>
<evidence type="ECO:0000313" key="11">
    <source>
        <dbReference type="Proteomes" id="UP000807306"/>
    </source>
</evidence>
<keyword evidence="4" id="KW-0496">Mitochondrion</keyword>
<dbReference type="SUPFAM" id="SSF51306">
    <property type="entry name" value="LexA/Signal peptidase"/>
    <property type="match status" value="1"/>
</dbReference>
<comment type="subcellular location">
    <subcellularLocation>
        <location evidence="1">Mitochondrion inner membrane</location>
    </subcellularLocation>
</comment>
<dbReference type="GO" id="GO:0004252">
    <property type="term" value="F:serine-type endopeptidase activity"/>
    <property type="evidence" value="ECO:0007669"/>
    <property type="project" value="InterPro"/>
</dbReference>
<feature type="domain" description="Peptidase S26" evidence="9">
    <location>
        <begin position="60"/>
        <end position="140"/>
    </location>
</feature>
<comment type="caution">
    <text evidence="10">The sequence shown here is derived from an EMBL/GenBank/DDBJ whole genome shotgun (WGS) entry which is preliminary data.</text>
</comment>
<dbReference type="PANTHER" id="PTHR12383:SF16">
    <property type="entry name" value="MITOCHONDRIAL INNER MEMBRANE PROTEASE SUBUNIT 1"/>
    <property type="match status" value="1"/>
</dbReference>
<evidence type="ECO:0000313" key="10">
    <source>
        <dbReference type="EMBL" id="KAF9535836.1"/>
    </source>
</evidence>
<dbReference type="EMBL" id="MU157824">
    <property type="protein sequence ID" value="KAF9535836.1"/>
    <property type="molecule type" value="Genomic_DNA"/>
</dbReference>
<dbReference type="PROSITE" id="PS00761">
    <property type="entry name" value="SPASE_I_3"/>
    <property type="match status" value="1"/>
</dbReference>
<name>A0A9P6EUV7_9AGAR</name>
<keyword evidence="5 8" id="KW-0472">Membrane</keyword>
<dbReference type="AlphaFoldDB" id="A0A9P6EUV7"/>
<keyword evidence="8" id="KW-1133">Transmembrane helix</keyword>
<accession>A0A9P6EUV7</accession>
<evidence type="ECO:0000256" key="6">
    <source>
        <dbReference type="ARBA" id="ARBA00038445"/>
    </source>
</evidence>
<evidence type="ECO:0000256" key="1">
    <source>
        <dbReference type="ARBA" id="ARBA00004273"/>
    </source>
</evidence>
<dbReference type="PANTHER" id="PTHR12383">
    <property type="entry name" value="PROTEASE FAMILY S26 MITOCHONDRIAL INNER MEMBRANE PROTEASE-RELATED"/>
    <property type="match status" value="1"/>
</dbReference>
<evidence type="ECO:0000256" key="5">
    <source>
        <dbReference type="ARBA" id="ARBA00023136"/>
    </source>
</evidence>
<feature type="domain" description="Peptidase S26" evidence="9">
    <location>
        <begin position="144"/>
        <end position="192"/>
    </location>
</feature>
<keyword evidence="11" id="KW-1185">Reference proteome</keyword>
<evidence type="ECO:0000256" key="7">
    <source>
        <dbReference type="PIRSR" id="PIRSR600223-1"/>
    </source>
</evidence>
<dbReference type="CDD" id="cd06530">
    <property type="entry name" value="S26_SPase_I"/>
    <property type="match status" value="1"/>
</dbReference>
<dbReference type="Gene3D" id="2.10.109.10">
    <property type="entry name" value="Umud Fragment, subunit A"/>
    <property type="match status" value="1"/>
</dbReference>
<dbReference type="InterPro" id="IPR019757">
    <property type="entry name" value="Pept_S26A_signal_pept_1_Lys-AS"/>
</dbReference>
<protein>
    <submittedName>
        <fullName evidence="10">Peptidase S24/S26A/S26B/S26C</fullName>
    </submittedName>
</protein>
<proteinExistence type="inferred from homology"/>
<sequence length="214" mass="23732">MLYRYVSVHQRCFGRFTTSLTHLPLKKPSRPYAQTTSKPNLPAWPTRRKIGLRALKIANFIFAVHLFATYAARPSYMWGPSMLPTFSGTDEIVLEWMLTYRLSLNSLARGDIITLDSPIAPGRLICKRIIGLPGDTICVDPTGQLAPSTEHVIIPKGHIWISGDNAEASRDSRMYGPVPVDLVKGRIVARIWPPRKWAAFPSGGGMTDLGSSSQ</sequence>
<organism evidence="10 11">
    <name type="scientific">Crepidotus variabilis</name>
    <dbReference type="NCBI Taxonomy" id="179855"/>
    <lineage>
        <taxon>Eukaryota</taxon>
        <taxon>Fungi</taxon>
        <taxon>Dikarya</taxon>
        <taxon>Basidiomycota</taxon>
        <taxon>Agaricomycotina</taxon>
        <taxon>Agaricomycetes</taxon>
        <taxon>Agaricomycetidae</taxon>
        <taxon>Agaricales</taxon>
        <taxon>Agaricineae</taxon>
        <taxon>Crepidotaceae</taxon>
        <taxon>Crepidotus</taxon>
    </lineage>
</organism>
<keyword evidence="3" id="KW-0378">Hydrolase</keyword>
<dbReference type="PRINTS" id="PR00727">
    <property type="entry name" value="LEADERPTASE"/>
</dbReference>
<dbReference type="InterPro" id="IPR019758">
    <property type="entry name" value="Pept_S26A_signal_pept_1_CS"/>
</dbReference>
<reference evidence="10" key="1">
    <citation type="submission" date="2020-11" db="EMBL/GenBank/DDBJ databases">
        <authorList>
            <consortium name="DOE Joint Genome Institute"/>
            <person name="Ahrendt S."/>
            <person name="Riley R."/>
            <person name="Andreopoulos W."/>
            <person name="Labutti K."/>
            <person name="Pangilinan J."/>
            <person name="Ruiz-Duenas F.J."/>
            <person name="Barrasa J.M."/>
            <person name="Sanchez-Garcia M."/>
            <person name="Camarero S."/>
            <person name="Miyauchi S."/>
            <person name="Serrano A."/>
            <person name="Linde D."/>
            <person name="Babiker R."/>
            <person name="Drula E."/>
            <person name="Ayuso-Fernandez I."/>
            <person name="Pacheco R."/>
            <person name="Padilla G."/>
            <person name="Ferreira P."/>
            <person name="Barriuso J."/>
            <person name="Kellner H."/>
            <person name="Castanera R."/>
            <person name="Alfaro M."/>
            <person name="Ramirez L."/>
            <person name="Pisabarro A.G."/>
            <person name="Kuo A."/>
            <person name="Tritt A."/>
            <person name="Lipzen A."/>
            <person name="He G."/>
            <person name="Yan M."/>
            <person name="Ng V."/>
            <person name="Cullen D."/>
            <person name="Martin F."/>
            <person name="Rosso M.-N."/>
            <person name="Henrissat B."/>
            <person name="Hibbett D."/>
            <person name="Martinez A.T."/>
            <person name="Grigoriev I.V."/>
        </authorList>
    </citation>
    <scope>NUCLEOTIDE SEQUENCE</scope>
    <source>
        <strain evidence="10">CBS 506.95</strain>
    </source>
</reference>
<keyword evidence="8" id="KW-0812">Transmembrane</keyword>
<feature type="active site" evidence="7">
    <location>
        <position position="127"/>
    </location>
</feature>
<feature type="active site" evidence="7">
    <location>
        <position position="81"/>
    </location>
</feature>
<dbReference type="OrthoDB" id="308440at2759"/>
<dbReference type="InterPro" id="IPR052064">
    <property type="entry name" value="Mito_IMP1_subunit"/>
</dbReference>
<evidence type="ECO:0000256" key="2">
    <source>
        <dbReference type="ARBA" id="ARBA00022792"/>
    </source>
</evidence>
<dbReference type="PROSITE" id="PS00760">
    <property type="entry name" value="SPASE_I_2"/>
    <property type="match status" value="1"/>
</dbReference>
<feature type="transmembrane region" description="Helical" evidence="8">
    <location>
        <begin position="54"/>
        <end position="72"/>
    </location>
</feature>
<dbReference type="InterPro" id="IPR000223">
    <property type="entry name" value="Pept_S26A_signal_pept_1"/>
</dbReference>
<dbReference type="InterPro" id="IPR036286">
    <property type="entry name" value="LexA/Signal_pep-like_sf"/>
</dbReference>
<comment type="similarity">
    <text evidence="6">Belongs to the peptidase S26 family. IMP1 subfamily.</text>
</comment>
<gene>
    <name evidence="10" type="ORF">CPB83DRAFT_842425</name>
</gene>
<dbReference type="GO" id="GO:0042720">
    <property type="term" value="C:mitochondrial inner membrane peptidase complex"/>
    <property type="evidence" value="ECO:0007669"/>
    <property type="project" value="TreeGrafter"/>
</dbReference>
<dbReference type="Proteomes" id="UP000807306">
    <property type="component" value="Unassembled WGS sequence"/>
</dbReference>
<evidence type="ECO:0000259" key="9">
    <source>
        <dbReference type="Pfam" id="PF10502"/>
    </source>
</evidence>
<dbReference type="GO" id="GO:0006627">
    <property type="term" value="P:protein processing involved in protein targeting to mitochondrion"/>
    <property type="evidence" value="ECO:0007669"/>
    <property type="project" value="TreeGrafter"/>
</dbReference>